<evidence type="ECO:0000256" key="1">
    <source>
        <dbReference type="SAM" id="Phobius"/>
    </source>
</evidence>
<dbReference type="Proteomes" id="UP000293823">
    <property type="component" value="Unassembled WGS sequence"/>
</dbReference>
<keyword evidence="1" id="KW-0472">Membrane</keyword>
<feature type="transmembrane region" description="Helical" evidence="1">
    <location>
        <begin position="392"/>
        <end position="417"/>
    </location>
</feature>
<accession>A0A4Q4R955</accession>
<comment type="caution">
    <text evidence="2">The sequence shown here is derived from an EMBL/GenBank/DDBJ whole genome shotgun (WGS) entry which is preliminary data.</text>
</comment>
<sequence>MGDTYWGDPIWEEKLRWVDPSYPQQQHTDVLADLPQSVSLLIELDLRGIEPPKFMPLLDTPPATLQVQKPETAQIFLCASFIDAKSIFQRRKMEASAGYIERVTRDVRRFPYNNIPSTTEQFLMPYDPRCLLDWLSIQPGQVQKMLLPEYVAMPSKPHADQLVVRSHVHLTRGADNRYMAVWFDFRDAYTSDGKMVTTARDNLAIPPSAWQRQFACRFQGLLNEPIRHAKDFPGFLLMDLLRADIMVFEKFVSRDQELLPVATHAPVVVGYLEKRLDGFELTQSMIRKSEDIQRYINHMSTSQALESITSECRSSYEQSLRRLEIGSSLLISNLRRRETLADKRLEVYKQFAQQRQASSLSALTYCAAFFLPLSLAGTFLSMQNRARDLRWIVYDFCGITTVFCTVAALVYLLSWAWSYLKTLHLNKRLEKGKTEITVIGQPRYSKFLFGVAWMLMVASFLVGMLHDLRLGLIMLTAPPALFVLSGPSFLILSLIQALRTPSIAKTKDDIKEDLEAGGGEASEPRMA</sequence>
<keyword evidence="3" id="KW-1185">Reference proteome</keyword>
<evidence type="ECO:0000313" key="2">
    <source>
        <dbReference type="EMBL" id="RYO52971.1"/>
    </source>
</evidence>
<gene>
    <name evidence="2" type="ORF">AA0113_g9585</name>
</gene>
<feature type="transmembrane region" description="Helical" evidence="1">
    <location>
        <begin position="447"/>
        <end position="465"/>
    </location>
</feature>
<dbReference type="AlphaFoldDB" id="A0A4Q4R955"/>
<dbReference type="OrthoDB" id="3693618at2759"/>
<evidence type="ECO:0000313" key="3">
    <source>
        <dbReference type="Proteomes" id="UP000293823"/>
    </source>
</evidence>
<proteinExistence type="predicted"/>
<keyword evidence="1" id="KW-0812">Transmembrane</keyword>
<feature type="transmembrane region" description="Helical" evidence="1">
    <location>
        <begin position="472"/>
        <end position="495"/>
    </location>
</feature>
<feature type="transmembrane region" description="Helical" evidence="1">
    <location>
        <begin position="362"/>
        <end position="380"/>
    </location>
</feature>
<name>A0A4Q4R955_9PLEO</name>
<reference evidence="3" key="1">
    <citation type="journal article" date="2019" name="bioRxiv">
        <title>Genomics, evolutionary history and diagnostics of the Alternaria alternata species group including apple and Asian pear pathotypes.</title>
        <authorList>
            <person name="Armitage A.D."/>
            <person name="Cockerton H.M."/>
            <person name="Sreenivasaprasad S."/>
            <person name="Woodhall J.W."/>
            <person name="Lane C.R."/>
            <person name="Harrison R.J."/>
            <person name="Clarkson J.P."/>
        </authorList>
    </citation>
    <scope>NUCLEOTIDE SEQUENCE [LARGE SCALE GENOMIC DNA]</scope>
    <source>
        <strain evidence="3">RGR 97.0016</strain>
    </source>
</reference>
<protein>
    <submittedName>
        <fullName evidence="2">Uncharacterized protein</fullName>
    </submittedName>
</protein>
<organism evidence="2 3">
    <name type="scientific">Alternaria arborescens</name>
    <dbReference type="NCBI Taxonomy" id="156630"/>
    <lineage>
        <taxon>Eukaryota</taxon>
        <taxon>Fungi</taxon>
        <taxon>Dikarya</taxon>
        <taxon>Ascomycota</taxon>
        <taxon>Pezizomycotina</taxon>
        <taxon>Dothideomycetes</taxon>
        <taxon>Pleosporomycetidae</taxon>
        <taxon>Pleosporales</taxon>
        <taxon>Pleosporineae</taxon>
        <taxon>Pleosporaceae</taxon>
        <taxon>Alternaria</taxon>
        <taxon>Alternaria sect. Alternaria</taxon>
    </lineage>
</organism>
<keyword evidence="1" id="KW-1133">Transmembrane helix</keyword>
<dbReference type="EMBL" id="PEJP01000044">
    <property type="protein sequence ID" value="RYO52971.1"/>
    <property type="molecule type" value="Genomic_DNA"/>
</dbReference>